<dbReference type="EMBL" id="CP073347">
    <property type="protein sequence ID" value="UTW12097.1"/>
    <property type="molecule type" value="Genomic_DNA"/>
</dbReference>
<dbReference type="RefSeq" id="WP_255854149.1">
    <property type="nucleotide sequence ID" value="NZ_CP073347.1"/>
</dbReference>
<proteinExistence type="predicted"/>
<gene>
    <name evidence="1" type="ORF">KDW95_23260</name>
</gene>
<dbReference type="Proteomes" id="UP001058461">
    <property type="component" value="Chromosome"/>
</dbReference>
<reference evidence="1" key="1">
    <citation type="submission" date="2021-04" db="EMBL/GenBank/DDBJ databases">
        <title>Oceanospirillales bacteria with DddD are important DMSP degraders in coastal seawater.</title>
        <authorList>
            <person name="Liu J."/>
        </authorList>
    </citation>
    <scope>NUCLEOTIDE SEQUENCE</scope>
    <source>
        <strain evidence="1">D13-1</strain>
    </source>
</reference>
<sequence length="152" mass="17582">MLAPMEELQKNYRNAVFDALAHYQFIESLLKDCITLSNKIIHEKTKDILGFTYSEKRLNDKALQALCSTYMHLTKNKSLVGRIKSAAEHRNNIAHEACFENWKDRINNIDAHKLHEKGCSIKKHADEASKMVGELLKEYKALQLELEQLTRP</sequence>
<accession>A0ABY5HJW6</accession>
<organism evidence="1 2">
    <name type="scientific">Marinobacterium rhizophilum</name>
    <dbReference type="NCBI Taxonomy" id="420402"/>
    <lineage>
        <taxon>Bacteria</taxon>
        <taxon>Pseudomonadati</taxon>
        <taxon>Pseudomonadota</taxon>
        <taxon>Gammaproteobacteria</taxon>
        <taxon>Oceanospirillales</taxon>
        <taxon>Oceanospirillaceae</taxon>
        <taxon>Marinobacterium</taxon>
    </lineage>
</organism>
<keyword evidence="2" id="KW-1185">Reference proteome</keyword>
<evidence type="ECO:0000313" key="1">
    <source>
        <dbReference type="EMBL" id="UTW12097.1"/>
    </source>
</evidence>
<evidence type="ECO:0008006" key="3">
    <source>
        <dbReference type="Google" id="ProtNLM"/>
    </source>
</evidence>
<evidence type="ECO:0000313" key="2">
    <source>
        <dbReference type="Proteomes" id="UP001058461"/>
    </source>
</evidence>
<name>A0ABY5HJW6_9GAMM</name>
<protein>
    <recommendedName>
        <fullName evidence="3">Cthe-2314-like HEPN domain-containing protein</fullName>
    </recommendedName>
</protein>